<evidence type="ECO:0000256" key="5">
    <source>
        <dbReference type="ARBA" id="ARBA00023186"/>
    </source>
</evidence>
<dbReference type="PRINTS" id="PR00301">
    <property type="entry name" value="HEATSHOCK70"/>
</dbReference>
<proteinExistence type="inferred from homology"/>
<dbReference type="Gene3D" id="3.90.640.10">
    <property type="entry name" value="Actin, Chain A, domain 4"/>
    <property type="match status" value="1"/>
</dbReference>
<accession>A0AAN0MEJ5</accession>
<dbReference type="GO" id="GO:0140662">
    <property type="term" value="F:ATP-dependent protein folding chaperone"/>
    <property type="evidence" value="ECO:0007669"/>
    <property type="project" value="InterPro"/>
</dbReference>
<dbReference type="SUPFAM" id="SSF53067">
    <property type="entry name" value="Actin-like ATPase domain"/>
    <property type="match status" value="2"/>
</dbReference>
<keyword evidence="8" id="KW-1185">Reference proteome</keyword>
<dbReference type="RefSeq" id="WP_286266542.1">
    <property type="nucleotide sequence ID" value="NZ_AP028056.1"/>
</dbReference>
<organism evidence="7 8">
    <name type="scientific">Brooklawnia propionicigenes</name>
    <dbReference type="NCBI Taxonomy" id="3041175"/>
    <lineage>
        <taxon>Bacteria</taxon>
        <taxon>Bacillati</taxon>
        <taxon>Actinomycetota</taxon>
        <taxon>Actinomycetes</taxon>
        <taxon>Propionibacteriales</taxon>
        <taxon>Propionibacteriaceae</taxon>
        <taxon>Brooklawnia</taxon>
    </lineage>
</organism>
<keyword evidence="3 6" id="KW-0067">ATP-binding</keyword>
<evidence type="ECO:0000256" key="2">
    <source>
        <dbReference type="ARBA" id="ARBA00022741"/>
    </source>
</evidence>
<dbReference type="InterPro" id="IPR018181">
    <property type="entry name" value="Heat_shock_70_CS"/>
</dbReference>
<evidence type="ECO:0000256" key="4">
    <source>
        <dbReference type="ARBA" id="ARBA00023016"/>
    </source>
</evidence>
<dbReference type="Gene3D" id="3.30.420.40">
    <property type="match status" value="2"/>
</dbReference>
<protein>
    <submittedName>
        <fullName evidence="7">Hsp70 family protein</fullName>
    </submittedName>
</protein>
<evidence type="ECO:0000256" key="1">
    <source>
        <dbReference type="ARBA" id="ARBA00007381"/>
    </source>
</evidence>
<name>A0AAN0MEJ5_9ACTN</name>
<evidence type="ECO:0000256" key="3">
    <source>
        <dbReference type="ARBA" id="ARBA00022840"/>
    </source>
</evidence>
<dbReference type="KEGG" id="broo:brsh051_01050"/>
<evidence type="ECO:0000256" key="6">
    <source>
        <dbReference type="RuleBase" id="RU003322"/>
    </source>
</evidence>
<keyword evidence="4" id="KW-0346">Stress response</keyword>
<dbReference type="EMBL" id="AP028056">
    <property type="protein sequence ID" value="BEH00824.1"/>
    <property type="molecule type" value="Genomic_DNA"/>
</dbReference>
<dbReference type="PROSITE" id="PS00329">
    <property type="entry name" value="HSP70_2"/>
    <property type="match status" value="1"/>
</dbReference>
<keyword evidence="5" id="KW-0143">Chaperone</keyword>
<sequence>MQLGIDFGTTRTVVAYADRGNYPVVGFTDSHGDAHEFLPSLVASADQGLVYGFAAAQARAAGRPVLRSMKRELASAMASTSSRVHVGHEQYQLLDVMVGYLNHVRTQLETSSTIAPLLKSDPIAGVVVAVPAHANSGQRFLTLEAFRQAGFPVTAMLNEPSAAGFEYTHRLAGSPSARRSRLVVYDLGGGTFDASLVAIHDRSHAVLGSVGVNRLGGDDFDAVLADLACELAGIRPDDLGVDGYFQLLGDAQAAKEQLAPQSRRIVLEVQDQTVIVPVADYYQACAPLTEQSIKAMGVLVDGLDAGTPDLSAIAGLYLVGGASSLPLVPRMLRERFGRRVYRSPYPAASTAIGLAIASDPESGYTLSDRVSRGFGVFREADAGERMQFDSIFDRDQTMSVGGDLTIQRRYRAAHNIGWYRFIEYAGLANGQPEGDIVPYADVLFPFEDALQAEPPAVDEVEVRRTGEGHLIEETYHLDQHGIVSVSITDLDTGYRQSHQLGLAGSARL</sequence>
<dbReference type="Proteomes" id="UP001431656">
    <property type="component" value="Chromosome"/>
</dbReference>
<evidence type="ECO:0000313" key="8">
    <source>
        <dbReference type="Proteomes" id="UP001431656"/>
    </source>
</evidence>
<reference evidence="7" key="1">
    <citation type="journal article" date="2024" name="Int. J. Syst. Evol. Microbiol.">
        <title>Brooklawnia propionicigenes sp. nov., a facultatively anaerobic, propionate-producing bacterium isolated from a methanogenic reactor treating waste from cattle farms.</title>
        <authorList>
            <person name="Akita Y."/>
            <person name="Ueki A."/>
            <person name="Tonouchi A."/>
            <person name="Sugawara Y."/>
            <person name="Honma S."/>
            <person name="Kaku N."/>
            <person name="Ueki K."/>
        </authorList>
    </citation>
    <scope>NUCLEOTIDE SEQUENCE</scope>
    <source>
        <strain evidence="7">SH051</strain>
    </source>
</reference>
<dbReference type="GO" id="GO:0005524">
    <property type="term" value="F:ATP binding"/>
    <property type="evidence" value="ECO:0007669"/>
    <property type="project" value="UniProtKB-KW"/>
</dbReference>
<keyword evidence="2 6" id="KW-0547">Nucleotide-binding</keyword>
<dbReference type="InterPro" id="IPR043129">
    <property type="entry name" value="ATPase_NBD"/>
</dbReference>
<evidence type="ECO:0000313" key="7">
    <source>
        <dbReference type="EMBL" id="BEH00824.1"/>
    </source>
</evidence>
<dbReference type="InterPro" id="IPR013126">
    <property type="entry name" value="Hsp_70_fam"/>
</dbReference>
<dbReference type="PANTHER" id="PTHR19375">
    <property type="entry name" value="HEAT SHOCK PROTEIN 70KDA"/>
    <property type="match status" value="1"/>
</dbReference>
<dbReference type="Pfam" id="PF00012">
    <property type="entry name" value="HSP70"/>
    <property type="match status" value="1"/>
</dbReference>
<comment type="similarity">
    <text evidence="1 6">Belongs to the heat shock protein 70 family.</text>
</comment>
<dbReference type="AlphaFoldDB" id="A0AAN0MEJ5"/>
<gene>
    <name evidence="7" type="ORF">brsh051_01050</name>
</gene>